<dbReference type="OrthoDB" id="6107003at2759"/>
<protein>
    <submittedName>
        <fullName evidence="2">Uncharacterized protein</fullName>
    </submittedName>
</protein>
<evidence type="ECO:0000256" key="1">
    <source>
        <dbReference type="SAM" id="MobiDB-lite"/>
    </source>
</evidence>
<dbReference type="AlphaFoldDB" id="A0A8S3YEB5"/>
<accession>A0A8S3YEB5</accession>
<dbReference type="EMBL" id="CAJHNH020000115">
    <property type="protein sequence ID" value="CAG5115427.1"/>
    <property type="molecule type" value="Genomic_DNA"/>
</dbReference>
<comment type="caution">
    <text evidence="2">The sequence shown here is derived from an EMBL/GenBank/DDBJ whole genome shotgun (WGS) entry which is preliminary data.</text>
</comment>
<evidence type="ECO:0000313" key="2">
    <source>
        <dbReference type="EMBL" id="CAG5115427.1"/>
    </source>
</evidence>
<sequence length="315" mass="34951">MQKLNLSPYPGFDETGSYIEQHPNTRVRPDGEEYANKSKGCINLFISEKHKHVIPPPPSPRLPSREARNNYEISKTGHIGNLLGGTGQPPPKEPMPVARLTMESMSIAESHKGQQMNTLFTKFGQHGPSARPPSRVKHEAEDSADLGRGGRMNALLHNPNSIPDTPRSVPRVRLDATEIAEKGVAGSMAKVFGQYGTNLGSCVRVPRVKPEAEMMAKLDRGIQVERLFHEYGKQKTITQPAPKVRDGKEMAAMDRGVRMSKLMHEIEKLPSNPRPHSRITSAAGRRNMKNNRGSISNIFAETSKWQIIPKVGVRH</sequence>
<keyword evidence="3" id="KW-1185">Reference proteome</keyword>
<feature type="region of interest" description="Disordered" evidence="1">
    <location>
        <begin position="1"/>
        <end position="34"/>
    </location>
</feature>
<dbReference type="Proteomes" id="UP000678393">
    <property type="component" value="Unassembled WGS sequence"/>
</dbReference>
<organism evidence="2 3">
    <name type="scientific">Candidula unifasciata</name>
    <dbReference type="NCBI Taxonomy" id="100452"/>
    <lineage>
        <taxon>Eukaryota</taxon>
        <taxon>Metazoa</taxon>
        <taxon>Spiralia</taxon>
        <taxon>Lophotrochozoa</taxon>
        <taxon>Mollusca</taxon>
        <taxon>Gastropoda</taxon>
        <taxon>Heterobranchia</taxon>
        <taxon>Euthyneura</taxon>
        <taxon>Panpulmonata</taxon>
        <taxon>Eupulmonata</taxon>
        <taxon>Stylommatophora</taxon>
        <taxon>Helicina</taxon>
        <taxon>Helicoidea</taxon>
        <taxon>Geomitridae</taxon>
        <taxon>Candidula</taxon>
    </lineage>
</organism>
<reference evidence="2" key="1">
    <citation type="submission" date="2021-04" db="EMBL/GenBank/DDBJ databases">
        <authorList>
            <consortium name="Molecular Ecology Group"/>
        </authorList>
    </citation>
    <scope>NUCLEOTIDE SEQUENCE</scope>
</reference>
<name>A0A8S3YEB5_9EUPU</name>
<proteinExistence type="predicted"/>
<evidence type="ECO:0000313" key="3">
    <source>
        <dbReference type="Proteomes" id="UP000678393"/>
    </source>
</evidence>
<gene>
    <name evidence="2" type="ORF">CUNI_LOCUS985</name>
</gene>
<feature type="region of interest" description="Disordered" evidence="1">
    <location>
        <begin position="125"/>
        <end position="151"/>
    </location>
</feature>